<comment type="caution">
    <text evidence="2">The sequence shown here is derived from an EMBL/GenBank/DDBJ whole genome shotgun (WGS) entry which is preliminary data.</text>
</comment>
<dbReference type="Proteomes" id="UP001591681">
    <property type="component" value="Unassembled WGS sequence"/>
</dbReference>
<proteinExistence type="predicted"/>
<dbReference type="InterPro" id="IPR036397">
    <property type="entry name" value="RNaseH_sf"/>
</dbReference>
<evidence type="ECO:0000259" key="1">
    <source>
        <dbReference type="Pfam" id="PF18701"/>
    </source>
</evidence>
<dbReference type="PANTHER" id="PTHR47331">
    <property type="entry name" value="PHD-TYPE DOMAIN-CONTAINING PROTEIN"/>
    <property type="match status" value="1"/>
</dbReference>
<keyword evidence="3" id="KW-1185">Reference proteome</keyword>
<evidence type="ECO:0000313" key="3">
    <source>
        <dbReference type="Proteomes" id="UP001591681"/>
    </source>
</evidence>
<organism evidence="2 3">
    <name type="scientific">Coilia grayii</name>
    <name type="common">Gray's grenadier anchovy</name>
    <dbReference type="NCBI Taxonomy" id="363190"/>
    <lineage>
        <taxon>Eukaryota</taxon>
        <taxon>Metazoa</taxon>
        <taxon>Chordata</taxon>
        <taxon>Craniata</taxon>
        <taxon>Vertebrata</taxon>
        <taxon>Euteleostomi</taxon>
        <taxon>Actinopterygii</taxon>
        <taxon>Neopterygii</taxon>
        <taxon>Teleostei</taxon>
        <taxon>Clupei</taxon>
        <taxon>Clupeiformes</taxon>
        <taxon>Clupeoidei</taxon>
        <taxon>Engraulidae</taxon>
        <taxon>Coilinae</taxon>
        <taxon>Coilia</taxon>
    </lineage>
</organism>
<reference evidence="2 3" key="1">
    <citation type="submission" date="2024-09" db="EMBL/GenBank/DDBJ databases">
        <title>A chromosome-level genome assembly of Gray's grenadier anchovy, Coilia grayii.</title>
        <authorList>
            <person name="Fu Z."/>
        </authorList>
    </citation>
    <scope>NUCLEOTIDE SEQUENCE [LARGE SCALE GENOMIC DNA]</scope>
    <source>
        <strain evidence="2">G4</strain>
        <tissue evidence="2">Muscle</tissue>
    </source>
</reference>
<dbReference type="Pfam" id="PF18701">
    <property type="entry name" value="DUF5641"/>
    <property type="match status" value="1"/>
</dbReference>
<dbReference type="Gene3D" id="3.30.420.10">
    <property type="entry name" value="Ribonuclease H-like superfamily/Ribonuclease H"/>
    <property type="match status" value="1"/>
</dbReference>
<dbReference type="InterPro" id="IPR040676">
    <property type="entry name" value="DUF5641"/>
</dbReference>
<gene>
    <name evidence="2" type="ORF">ACEWY4_005949</name>
</gene>
<feature type="domain" description="DUF5641" evidence="1">
    <location>
        <begin position="119"/>
        <end position="213"/>
    </location>
</feature>
<dbReference type="EMBL" id="JBHFQA010000005">
    <property type="protein sequence ID" value="KAL2099469.1"/>
    <property type="molecule type" value="Genomic_DNA"/>
</dbReference>
<dbReference type="AlphaFoldDB" id="A0ABD1KK28"/>
<dbReference type="PANTHER" id="PTHR47331:SF6">
    <property type="entry name" value="DOUBLECORTIN DOMAIN-CONTAINING PROTEIN"/>
    <property type="match status" value="1"/>
</dbReference>
<accession>A0ABD1KK28</accession>
<sequence length="220" mass="25313">MDPNLSNIRRYLGEEGCTWVFNPPPSSHMGGSWKRMIGISRRILDAMLLQSSPIQLKREVLSTLMAEITAIINARPLSPITTDPDSPFLLTPAMLFTQKVCTPLSPPGDFDGKDLHKQQWRQVQRLADMFWSRWRWEYLGTLQSRSKWQFDRPDLKVGDLVLLKDQQVSRNEWPMGLINNTFPDKDGKVRKVEVKIFKNGAAKTYQRPVSETVLLMSPED</sequence>
<protein>
    <recommendedName>
        <fullName evidence="1">DUF5641 domain-containing protein</fullName>
    </recommendedName>
</protein>
<name>A0ABD1KK28_9TELE</name>
<evidence type="ECO:0000313" key="2">
    <source>
        <dbReference type="EMBL" id="KAL2099469.1"/>
    </source>
</evidence>